<dbReference type="Gene3D" id="3.40.50.300">
    <property type="entry name" value="P-loop containing nucleotide triphosphate hydrolases"/>
    <property type="match status" value="1"/>
</dbReference>
<evidence type="ECO:0000313" key="4">
    <source>
        <dbReference type="Proteomes" id="UP000481360"/>
    </source>
</evidence>
<evidence type="ECO:0000259" key="2">
    <source>
        <dbReference type="PROSITE" id="PS50943"/>
    </source>
</evidence>
<dbReference type="PANTHER" id="PTHR35010:SF4">
    <property type="entry name" value="BLL5781 PROTEIN"/>
    <property type="match status" value="1"/>
</dbReference>
<evidence type="ECO:0000313" key="3">
    <source>
        <dbReference type="EMBL" id="NGY60218.1"/>
    </source>
</evidence>
<organism evidence="3 4">
    <name type="scientific">Lentzea alba</name>
    <dbReference type="NCBI Taxonomy" id="2714351"/>
    <lineage>
        <taxon>Bacteria</taxon>
        <taxon>Bacillati</taxon>
        <taxon>Actinomycetota</taxon>
        <taxon>Actinomycetes</taxon>
        <taxon>Pseudonocardiales</taxon>
        <taxon>Pseudonocardiaceae</taxon>
        <taxon>Lentzea</taxon>
    </lineage>
</organism>
<keyword evidence="1" id="KW-0472">Membrane</keyword>
<dbReference type="InterPro" id="IPR027417">
    <property type="entry name" value="P-loop_NTPase"/>
</dbReference>
<accession>A0A7C9VVL9</accession>
<reference evidence="3 4" key="1">
    <citation type="submission" date="2020-03" db="EMBL/GenBank/DDBJ databases">
        <title>Isolation and identification of active actinomycetes.</title>
        <authorList>
            <person name="Sun X."/>
        </authorList>
    </citation>
    <scope>NUCLEOTIDE SEQUENCE [LARGE SCALE GENOMIC DNA]</scope>
    <source>
        <strain evidence="3 4">NEAU-D13</strain>
    </source>
</reference>
<dbReference type="RefSeq" id="WP_166046200.1">
    <property type="nucleotide sequence ID" value="NZ_JAAMPJ010000003.1"/>
</dbReference>
<dbReference type="AlphaFoldDB" id="A0A7C9VVL9"/>
<dbReference type="Pfam" id="PF13560">
    <property type="entry name" value="HTH_31"/>
    <property type="match status" value="1"/>
</dbReference>
<feature type="transmembrane region" description="Helical" evidence="1">
    <location>
        <begin position="450"/>
        <end position="471"/>
    </location>
</feature>
<dbReference type="PANTHER" id="PTHR35010">
    <property type="entry name" value="BLL4672 PROTEIN-RELATED"/>
    <property type="match status" value="1"/>
</dbReference>
<keyword evidence="1" id="KW-1133">Transmembrane helix</keyword>
<sequence length="697" mass="75538">MASQFGLLLRQWRQRAGLSQEALAQRAAVGIRTVRGLETGERTDPRMGTVRSLADALELTGAERAELFAAAGRDEPVVLEPVRFDPLAEAVETLKVAVEARWRREEEQGQIHDPVPLPVRWDAAPETLRDSWLNIGGEAALAGRLDQIVEVYRKVGSRRLVVLGRAGAGKTVLTTRFVLDLLGARDARDPVPVIFSLGSWHPERVGLRDWMAEQLTRDHPFLGAPGPSGGTLAAALVDAQRVLPVLDGFDEIAAGLHRPALNALNTTTLPLLLTSRVDEYRDAVEGTDVLTSAAAVMLADLTCDDLADYLPRTTRKDVWTLVLDEVRGGGVLAKVLTTPLMVALARRIYSDTPDHDPAELLRFHDAEEIERHLLGSFVPAVYGVEAERVQPWLGYLADHLTRLGTHDLAWWRFGTSSKVTGLSVGIAVGMADLVLEAAVLGMFTARGVSFAVMIGLVTGVLFGVAHRYVVRAAPLEPVRTRLRLRGRLGKRVWSRALLGLAFCGAVGGTYGLVQGISFWLAWPGWKMNTGVLADVVVFSLVFGLGGALVFGLVAAMETPLDVRSAGSPGDLLDANRRHVFGLAAVVVPAFALFVVAATQVGVVVLVALRFEVVWTPVSALALGLVGGVGGGLAYGLSLTAWGQWVLFARVWLPLTGRLPWRLPAFLDDAYRRGVLRRAGAVYQFRHARLQDHFARLP</sequence>
<feature type="transmembrane region" description="Helical" evidence="1">
    <location>
        <begin position="579"/>
        <end position="608"/>
    </location>
</feature>
<dbReference type="InterPro" id="IPR001387">
    <property type="entry name" value="Cro/C1-type_HTH"/>
</dbReference>
<keyword evidence="4" id="KW-1185">Reference proteome</keyword>
<dbReference type="SUPFAM" id="SSF47413">
    <property type="entry name" value="lambda repressor-like DNA-binding domains"/>
    <property type="match status" value="1"/>
</dbReference>
<feature type="transmembrane region" description="Helical" evidence="1">
    <location>
        <begin position="492"/>
        <end position="516"/>
    </location>
</feature>
<dbReference type="EMBL" id="JAAMPJ010000003">
    <property type="protein sequence ID" value="NGY60218.1"/>
    <property type="molecule type" value="Genomic_DNA"/>
</dbReference>
<dbReference type="InterPro" id="IPR007111">
    <property type="entry name" value="NACHT_NTPase"/>
</dbReference>
<dbReference type="Pfam" id="PF05729">
    <property type="entry name" value="NACHT"/>
    <property type="match status" value="1"/>
</dbReference>
<proteinExistence type="predicted"/>
<comment type="caution">
    <text evidence="3">The sequence shown here is derived from an EMBL/GenBank/DDBJ whole genome shotgun (WGS) entry which is preliminary data.</text>
</comment>
<dbReference type="SUPFAM" id="SSF52540">
    <property type="entry name" value="P-loop containing nucleoside triphosphate hydrolases"/>
    <property type="match status" value="1"/>
</dbReference>
<gene>
    <name evidence="3" type="ORF">G7043_14910</name>
</gene>
<dbReference type="CDD" id="cd00093">
    <property type="entry name" value="HTH_XRE"/>
    <property type="match status" value="1"/>
</dbReference>
<evidence type="ECO:0000256" key="1">
    <source>
        <dbReference type="SAM" id="Phobius"/>
    </source>
</evidence>
<dbReference type="SMART" id="SM00530">
    <property type="entry name" value="HTH_XRE"/>
    <property type="match status" value="1"/>
</dbReference>
<dbReference type="InterPro" id="IPR010982">
    <property type="entry name" value="Lambda_DNA-bd_dom_sf"/>
</dbReference>
<feature type="domain" description="HTH cro/C1-type" evidence="2">
    <location>
        <begin position="9"/>
        <end position="64"/>
    </location>
</feature>
<name>A0A7C9VVL9_9PSEU</name>
<feature type="transmembrane region" description="Helical" evidence="1">
    <location>
        <begin position="620"/>
        <end position="647"/>
    </location>
</feature>
<protein>
    <submittedName>
        <fullName evidence="3">XRE family transcriptional regulator</fullName>
    </submittedName>
</protein>
<dbReference type="PROSITE" id="PS50943">
    <property type="entry name" value="HTH_CROC1"/>
    <property type="match status" value="1"/>
</dbReference>
<dbReference type="GO" id="GO:0003677">
    <property type="term" value="F:DNA binding"/>
    <property type="evidence" value="ECO:0007669"/>
    <property type="project" value="InterPro"/>
</dbReference>
<keyword evidence="1" id="KW-0812">Transmembrane</keyword>
<dbReference type="Gene3D" id="1.10.260.40">
    <property type="entry name" value="lambda repressor-like DNA-binding domains"/>
    <property type="match status" value="1"/>
</dbReference>
<dbReference type="Proteomes" id="UP000481360">
    <property type="component" value="Unassembled WGS sequence"/>
</dbReference>
<feature type="transmembrane region" description="Helical" evidence="1">
    <location>
        <begin position="536"/>
        <end position="558"/>
    </location>
</feature>